<dbReference type="PRINTS" id="PR00599">
    <property type="entry name" value="MAPEPTIDASE"/>
</dbReference>
<organism evidence="2">
    <name type="scientific">marine metagenome</name>
    <dbReference type="NCBI Taxonomy" id="408172"/>
    <lineage>
        <taxon>unclassified sequences</taxon>
        <taxon>metagenomes</taxon>
        <taxon>ecological metagenomes</taxon>
    </lineage>
</organism>
<sequence>MISYKTPQEIEKMQAAGELVARAHRMVRESIRPGLSTYDLDIFIRDYVLQAGGQLLFYKYRGFPANSCISINEEVVHGIPRKRRKLEDGDVVSVDIGVKLKGFCG</sequence>
<name>A0A382L554_9ZZZZ</name>
<dbReference type="Pfam" id="PF00557">
    <property type="entry name" value="Peptidase_M24"/>
    <property type="match status" value="1"/>
</dbReference>
<dbReference type="EMBL" id="UINC01084959">
    <property type="protein sequence ID" value="SVC32064.1"/>
    <property type="molecule type" value="Genomic_DNA"/>
</dbReference>
<evidence type="ECO:0000313" key="2">
    <source>
        <dbReference type="EMBL" id="SVC32064.1"/>
    </source>
</evidence>
<dbReference type="SUPFAM" id="SSF55920">
    <property type="entry name" value="Creatinase/aminopeptidase"/>
    <property type="match status" value="1"/>
</dbReference>
<dbReference type="InterPro" id="IPR001714">
    <property type="entry name" value="Pept_M24_MAP"/>
</dbReference>
<gene>
    <name evidence="2" type="ORF">METZ01_LOCUS284918</name>
</gene>
<dbReference type="GO" id="GO:0070006">
    <property type="term" value="F:metalloaminopeptidase activity"/>
    <property type="evidence" value="ECO:0007669"/>
    <property type="project" value="TreeGrafter"/>
</dbReference>
<dbReference type="InterPro" id="IPR036005">
    <property type="entry name" value="Creatinase/aminopeptidase-like"/>
</dbReference>
<dbReference type="AlphaFoldDB" id="A0A382L554"/>
<protein>
    <recommendedName>
        <fullName evidence="1">Peptidase M24 domain-containing protein</fullName>
    </recommendedName>
</protein>
<dbReference type="Gene3D" id="3.90.230.10">
    <property type="entry name" value="Creatinase/methionine aminopeptidase superfamily"/>
    <property type="match status" value="1"/>
</dbReference>
<dbReference type="PANTHER" id="PTHR43330">
    <property type="entry name" value="METHIONINE AMINOPEPTIDASE"/>
    <property type="match status" value="1"/>
</dbReference>
<proteinExistence type="predicted"/>
<accession>A0A382L554</accession>
<dbReference type="PANTHER" id="PTHR43330:SF27">
    <property type="entry name" value="METHIONINE AMINOPEPTIDASE"/>
    <property type="match status" value="1"/>
</dbReference>
<feature type="domain" description="Peptidase M24" evidence="1">
    <location>
        <begin position="11"/>
        <end position="105"/>
    </location>
</feature>
<feature type="non-terminal residue" evidence="2">
    <location>
        <position position="105"/>
    </location>
</feature>
<dbReference type="GO" id="GO:0005829">
    <property type="term" value="C:cytosol"/>
    <property type="evidence" value="ECO:0007669"/>
    <property type="project" value="TreeGrafter"/>
</dbReference>
<reference evidence="2" key="1">
    <citation type="submission" date="2018-05" db="EMBL/GenBank/DDBJ databases">
        <authorList>
            <person name="Lanie J.A."/>
            <person name="Ng W.-L."/>
            <person name="Kazmierczak K.M."/>
            <person name="Andrzejewski T.M."/>
            <person name="Davidsen T.M."/>
            <person name="Wayne K.J."/>
            <person name="Tettelin H."/>
            <person name="Glass J.I."/>
            <person name="Rusch D."/>
            <person name="Podicherti R."/>
            <person name="Tsui H.-C.T."/>
            <person name="Winkler M.E."/>
        </authorList>
    </citation>
    <scope>NUCLEOTIDE SEQUENCE</scope>
</reference>
<dbReference type="InterPro" id="IPR000994">
    <property type="entry name" value="Pept_M24"/>
</dbReference>
<evidence type="ECO:0000259" key="1">
    <source>
        <dbReference type="Pfam" id="PF00557"/>
    </source>
</evidence>